<dbReference type="SUPFAM" id="SSF50475">
    <property type="entry name" value="FMN-binding split barrel"/>
    <property type="match status" value="1"/>
</dbReference>
<name>A0A8T9B6J2_9HELO</name>
<proteinExistence type="predicted"/>
<accession>A0A8T9B6J2</accession>
<evidence type="ECO:0000256" key="1">
    <source>
        <dbReference type="SAM" id="MobiDB-lite"/>
    </source>
</evidence>
<sequence>MIQTPRYPSPTQFLSYNLKPSVQPTTPSKPSTPSSTQPSYSMHPSPLASDPFPLPLIGQMGSFSHPSASLSEPLDLYLHGYVSSRIMNLSSSSTFTSTSPKGLPVCICASKVDGLVLSLTPYSHNYNHRPAILFGHASLVEEADERCGP</sequence>
<evidence type="ECO:0000313" key="2">
    <source>
        <dbReference type="EMBL" id="TVY13992.1"/>
    </source>
</evidence>
<keyword evidence="3" id="KW-1185">Reference proteome</keyword>
<dbReference type="Proteomes" id="UP000469559">
    <property type="component" value="Unassembled WGS sequence"/>
</dbReference>
<evidence type="ECO:0000313" key="3">
    <source>
        <dbReference type="Proteomes" id="UP000469559"/>
    </source>
</evidence>
<dbReference type="OrthoDB" id="444432at2759"/>
<dbReference type="PANTHER" id="PTHR34071:SF2">
    <property type="entry name" value="FLAVIN-NUCLEOTIDE-BINDING PROTEIN"/>
    <property type="match status" value="1"/>
</dbReference>
<dbReference type="Gene3D" id="2.30.110.10">
    <property type="entry name" value="Electron Transport, Fmn-binding Protein, Chain A"/>
    <property type="match status" value="1"/>
</dbReference>
<dbReference type="AlphaFoldDB" id="A0A8T9B6J2"/>
<dbReference type="EMBL" id="QGMF01000793">
    <property type="protein sequence ID" value="TVY13992.1"/>
    <property type="molecule type" value="Genomic_DNA"/>
</dbReference>
<dbReference type="InterPro" id="IPR012349">
    <property type="entry name" value="Split_barrel_FMN-bd"/>
</dbReference>
<comment type="caution">
    <text evidence="2">The sequence shown here is derived from an EMBL/GenBank/DDBJ whole genome shotgun (WGS) entry which is preliminary data.</text>
</comment>
<dbReference type="PANTHER" id="PTHR34071">
    <property type="entry name" value="5-NITROIMIDAZOLE ANTIBIOTICS RESISTANCE PROTEIN, NIMA-FAMILY-RELATED PROTEIN-RELATED"/>
    <property type="match status" value="1"/>
</dbReference>
<protein>
    <submittedName>
        <fullName evidence="2">Uncharacterized protein</fullName>
    </submittedName>
</protein>
<reference evidence="2 3" key="1">
    <citation type="submission" date="2018-05" db="EMBL/GenBank/DDBJ databases">
        <title>Whole genome sequencing for identification of molecular markers to develop diagnostic detection tools for the regulated plant pathogen Lachnellula willkommii.</title>
        <authorList>
            <person name="Giroux E."/>
            <person name="Bilodeau G."/>
        </authorList>
    </citation>
    <scope>NUCLEOTIDE SEQUENCE [LARGE SCALE GENOMIC DNA]</scope>
    <source>
        <strain evidence="2 3">CBS 203.66</strain>
    </source>
</reference>
<organism evidence="2 3">
    <name type="scientific">Lachnellula arida</name>
    <dbReference type="NCBI Taxonomy" id="1316785"/>
    <lineage>
        <taxon>Eukaryota</taxon>
        <taxon>Fungi</taxon>
        <taxon>Dikarya</taxon>
        <taxon>Ascomycota</taxon>
        <taxon>Pezizomycotina</taxon>
        <taxon>Leotiomycetes</taxon>
        <taxon>Helotiales</taxon>
        <taxon>Lachnaceae</taxon>
        <taxon>Lachnellula</taxon>
    </lineage>
</organism>
<gene>
    <name evidence="2" type="ORF">LARI1_G008815</name>
</gene>
<feature type="region of interest" description="Disordered" evidence="1">
    <location>
        <begin position="1"/>
        <end position="53"/>
    </location>
</feature>
<feature type="compositionally biased region" description="Low complexity" evidence="1">
    <location>
        <begin position="19"/>
        <end position="39"/>
    </location>
</feature>